<comment type="caution">
    <text evidence="3">The sequence shown here is derived from an EMBL/GenBank/DDBJ whole genome shotgun (WGS) entry which is preliminary data.</text>
</comment>
<evidence type="ECO:0000256" key="1">
    <source>
        <dbReference type="ARBA" id="ARBA00022737"/>
    </source>
</evidence>
<dbReference type="Gene3D" id="2.120.10.30">
    <property type="entry name" value="TolB, C-terminal domain"/>
    <property type="match status" value="4"/>
</dbReference>
<dbReference type="PANTHER" id="PTHR46388:SF2">
    <property type="entry name" value="NHL REPEAT-CONTAINING PROTEIN 2"/>
    <property type="match status" value="1"/>
</dbReference>
<dbReference type="RefSeq" id="WP_181233679.1">
    <property type="nucleotide sequence ID" value="NZ_PVNL01000048.1"/>
</dbReference>
<sequence>MNTHTQSLTLSSLALAGAFVLTACPGDDPVPKCDPTVVGTICTIVGNGENGYDRDADTTVLDALEAKMSLPQDTLIAPDGSIIILDWNNHRLRELDTEGNLSWIAGRGELGGSLDDPANGDFNHPTNIIFDHSGDNIIIAAWHNSKIRTVNRMTGVVSDTCGDGKRAYFGDGGSAADSSLDLPASLAFDPSGNLVIMDQANQVLRMVDAAGNIHLLAGRCVVDAPAPGGPGACPDGVEPTQCPDGPNGPSGKYTCGDPAEFCSHPCTPGYSGDDIPAEQMRMAQPFGQSASPAGRILFDPAGNLYFADTANHLIRMIDTDGIVRRIAGTPPQDGVPQNGYAGDGGPALDAKLNFPVDLALADDGTLYFTDVYNHCVRAIESDGTIRTAVGQCGESGYEGDGGPPEEALLNLPFGLEWADGRLLVSDTGNSVVRSIVMR</sequence>
<proteinExistence type="predicted"/>
<feature type="signal peptide" evidence="2">
    <location>
        <begin position="1"/>
        <end position="23"/>
    </location>
</feature>
<dbReference type="Pfam" id="PF01436">
    <property type="entry name" value="NHL"/>
    <property type="match status" value="1"/>
</dbReference>
<evidence type="ECO:0000313" key="4">
    <source>
        <dbReference type="Proteomes" id="UP000238823"/>
    </source>
</evidence>
<reference evidence="3 4" key="1">
    <citation type="submission" date="2018-03" db="EMBL/GenBank/DDBJ databases">
        <title>Draft Genome Sequences of the Obligatory Marine Myxobacteria Enhygromyxa salina SWB007.</title>
        <authorList>
            <person name="Poehlein A."/>
            <person name="Moghaddam J.A."/>
            <person name="Harms H."/>
            <person name="Alanjari M."/>
            <person name="Koenig G.M."/>
            <person name="Daniel R."/>
            <person name="Schaeberle T.F."/>
        </authorList>
    </citation>
    <scope>NUCLEOTIDE SEQUENCE [LARGE SCALE GENOMIC DNA]</scope>
    <source>
        <strain evidence="3 4">SWB007</strain>
    </source>
</reference>
<evidence type="ECO:0000313" key="3">
    <source>
        <dbReference type="EMBL" id="PRQ07880.1"/>
    </source>
</evidence>
<dbReference type="PANTHER" id="PTHR46388">
    <property type="entry name" value="NHL REPEAT-CONTAINING PROTEIN 2"/>
    <property type="match status" value="1"/>
</dbReference>
<protein>
    <submittedName>
        <fullName evidence="3">NHL repeat protein</fullName>
    </submittedName>
</protein>
<dbReference type="InterPro" id="IPR011042">
    <property type="entry name" value="6-blade_b-propeller_TolB-like"/>
</dbReference>
<feature type="chain" id="PRO_5015467686" evidence="2">
    <location>
        <begin position="24"/>
        <end position="438"/>
    </location>
</feature>
<dbReference type="Proteomes" id="UP000238823">
    <property type="component" value="Unassembled WGS sequence"/>
</dbReference>
<dbReference type="AlphaFoldDB" id="A0A2S9YS33"/>
<evidence type="ECO:0000256" key="2">
    <source>
        <dbReference type="SAM" id="SignalP"/>
    </source>
</evidence>
<keyword evidence="1" id="KW-0677">Repeat</keyword>
<accession>A0A2S9YS33</accession>
<dbReference type="EMBL" id="PVNL01000048">
    <property type="protein sequence ID" value="PRQ07880.1"/>
    <property type="molecule type" value="Genomic_DNA"/>
</dbReference>
<gene>
    <name evidence="3" type="ORF">ENSA7_24450</name>
</gene>
<dbReference type="InterPro" id="IPR001258">
    <property type="entry name" value="NHL_repeat"/>
</dbReference>
<keyword evidence="2" id="KW-0732">Signal</keyword>
<organism evidence="3 4">
    <name type="scientific">Enhygromyxa salina</name>
    <dbReference type="NCBI Taxonomy" id="215803"/>
    <lineage>
        <taxon>Bacteria</taxon>
        <taxon>Pseudomonadati</taxon>
        <taxon>Myxococcota</taxon>
        <taxon>Polyangia</taxon>
        <taxon>Nannocystales</taxon>
        <taxon>Nannocystaceae</taxon>
        <taxon>Enhygromyxa</taxon>
    </lineage>
</organism>
<dbReference type="SUPFAM" id="SSF75011">
    <property type="entry name" value="3-carboxy-cis,cis-mucoante lactonizing enzyme"/>
    <property type="match status" value="1"/>
</dbReference>
<name>A0A2S9YS33_9BACT</name>